<dbReference type="EMBL" id="AHFL01000104">
    <property type="protein sequence ID" value="EOO56598.1"/>
    <property type="molecule type" value="Genomic_DNA"/>
</dbReference>
<keyword evidence="1" id="KW-0472">Membrane</keyword>
<organism evidence="2 3">
    <name type="scientific">Bacillus cereus VD196</name>
    <dbReference type="NCBI Taxonomy" id="1053243"/>
    <lineage>
        <taxon>Bacteria</taxon>
        <taxon>Bacillati</taxon>
        <taxon>Bacillota</taxon>
        <taxon>Bacilli</taxon>
        <taxon>Bacillales</taxon>
        <taxon>Bacillaceae</taxon>
        <taxon>Bacillus</taxon>
        <taxon>Bacillus cereus group</taxon>
    </lineage>
</organism>
<keyword evidence="1" id="KW-0812">Transmembrane</keyword>
<gene>
    <name evidence="2" type="ORF">IKE_06464</name>
</gene>
<comment type="caution">
    <text evidence="2">The sequence shown here is derived from an EMBL/GenBank/DDBJ whole genome shotgun (WGS) entry which is preliminary data.</text>
</comment>
<accession>A0A9W5V5F8</accession>
<feature type="transmembrane region" description="Helical" evidence="1">
    <location>
        <begin position="5"/>
        <end position="28"/>
    </location>
</feature>
<feature type="transmembrane region" description="Helical" evidence="1">
    <location>
        <begin position="148"/>
        <end position="170"/>
    </location>
</feature>
<evidence type="ECO:0000313" key="3">
    <source>
        <dbReference type="Proteomes" id="UP000014023"/>
    </source>
</evidence>
<proteinExistence type="predicted"/>
<feature type="transmembrane region" description="Helical" evidence="1">
    <location>
        <begin position="34"/>
        <end position="57"/>
    </location>
</feature>
<dbReference type="AlphaFoldDB" id="A0A9W5V5F8"/>
<name>A0A9W5V5F8_BACCE</name>
<dbReference type="RefSeq" id="WP_016125302.1">
    <property type="nucleotide sequence ID" value="NZ_KB976260.1"/>
</dbReference>
<evidence type="ECO:0000313" key="2">
    <source>
        <dbReference type="EMBL" id="EOO56598.1"/>
    </source>
</evidence>
<keyword evidence="1" id="KW-1133">Transmembrane helix</keyword>
<dbReference type="Proteomes" id="UP000014023">
    <property type="component" value="Unassembled WGS sequence"/>
</dbReference>
<sequence>MKIRLLWIIGSILGLLYSFLRFLAMGFAGTTLNVYYNILITFPILSTGIGLLSCFLYNRYQKLANILLCFSISNALFLSIESILHFVNLPNINIGDFDGLDMTNSEISDLRNSLFMFSMFFIILPMIYFISTSISLMSLIKNNHYKPYYLLIFILTLIPIGFKLSIDYFIDYF</sequence>
<feature type="transmembrane region" description="Helical" evidence="1">
    <location>
        <begin position="114"/>
        <end position="136"/>
    </location>
</feature>
<protein>
    <submittedName>
        <fullName evidence="2">Uncharacterized protein</fullName>
    </submittedName>
</protein>
<feature type="transmembrane region" description="Helical" evidence="1">
    <location>
        <begin position="64"/>
        <end position="87"/>
    </location>
</feature>
<evidence type="ECO:0000256" key="1">
    <source>
        <dbReference type="SAM" id="Phobius"/>
    </source>
</evidence>
<reference evidence="2 3" key="1">
    <citation type="submission" date="2012-12" db="EMBL/GenBank/DDBJ databases">
        <title>The Genome Sequence of Bacillus cereus VD196.</title>
        <authorList>
            <consortium name="The Broad Institute Genome Sequencing Platform"/>
            <consortium name="The Broad Institute Genome Sequencing Center for Infectious Disease"/>
            <person name="Feldgarden M."/>
            <person name="Van der Auwera G.A."/>
            <person name="Mahillon J."/>
            <person name="Duprez V."/>
            <person name="Timmery S."/>
            <person name="Mattelet C."/>
            <person name="Dierick K."/>
            <person name="Sun M."/>
            <person name="Yu Z."/>
            <person name="Zhu L."/>
            <person name="Hu X."/>
            <person name="Shank E.B."/>
            <person name="Swiecicka I."/>
            <person name="Hansen B.M."/>
            <person name="Andrup L."/>
            <person name="Walker B."/>
            <person name="Young S.K."/>
            <person name="Zeng Q."/>
            <person name="Gargeya S."/>
            <person name="Fitzgerald M."/>
            <person name="Haas B."/>
            <person name="Abouelleil A."/>
            <person name="Alvarado L."/>
            <person name="Arachchi H.M."/>
            <person name="Berlin A.M."/>
            <person name="Chapman S.B."/>
            <person name="Dewar J."/>
            <person name="Goldberg J."/>
            <person name="Griggs A."/>
            <person name="Gujja S."/>
            <person name="Hansen M."/>
            <person name="Howarth C."/>
            <person name="Imamovic A."/>
            <person name="Larimer J."/>
            <person name="McCowan C."/>
            <person name="Murphy C."/>
            <person name="Neiman D."/>
            <person name="Pearson M."/>
            <person name="Priest M."/>
            <person name="Roberts A."/>
            <person name="Saif S."/>
            <person name="Shea T."/>
            <person name="Sisk P."/>
            <person name="Sykes S."/>
            <person name="Wortman J."/>
            <person name="Nusbaum C."/>
            <person name="Birren B."/>
        </authorList>
    </citation>
    <scope>NUCLEOTIDE SEQUENCE [LARGE SCALE GENOMIC DNA]</scope>
    <source>
        <strain evidence="2 3">VD196</strain>
    </source>
</reference>